<dbReference type="PANTHER" id="PTHR14074:SF16">
    <property type="entry name" value="ANTIVIRAL INNATE IMMUNE RESPONSE RECEPTOR RIG-I"/>
    <property type="match status" value="1"/>
</dbReference>
<protein>
    <recommendedName>
        <fullName evidence="3">RNA-dependent RNA polymerase</fullName>
        <ecNumber evidence="3">2.7.7.48</ecNumber>
    </recommendedName>
</protein>
<evidence type="ECO:0000256" key="4">
    <source>
        <dbReference type="SAM" id="MobiDB-lite"/>
    </source>
</evidence>
<feature type="compositionally biased region" description="Basic and acidic residues" evidence="4">
    <location>
        <begin position="372"/>
        <end position="383"/>
    </location>
</feature>
<dbReference type="InterPro" id="IPR014001">
    <property type="entry name" value="Helicase_ATP-bd"/>
</dbReference>
<dbReference type="SUPFAM" id="SSF52540">
    <property type="entry name" value="P-loop containing nucleoside triphosphate hydrolases"/>
    <property type="match status" value="1"/>
</dbReference>
<keyword evidence="3" id="KW-0696">RNA-directed RNA polymerase</keyword>
<dbReference type="GO" id="GO:0003968">
    <property type="term" value="F:RNA-directed RNA polymerase activity"/>
    <property type="evidence" value="ECO:0007669"/>
    <property type="project" value="UniProtKB-KW"/>
</dbReference>
<evidence type="ECO:0000256" key="3">
    <source>
        <dbReference type="RuleBase" id="RU363098"/>
    </source>
</evidence>
<dbReference type="Pfam" id="PF00271">
    <property type="entry name" value="Helicase_C"/>
    <property type="match status" value="1"/>
</dbReference>
<keyword evidence="3" id="KW-0808">Transferase</keyword>
<dbReference type="GO" id="GO:0005737">
    <property type="term" value="C:cytoplasm"/>
    <property type="evidence" value="ECO:0007669"/>
    <property type="project" value="TreeGrafter"/>
</dbReference>
<feature type="domain" description="Helicase ATP-binding" evidence="5">
    <location>
        <begin position="177"/>
        <end position="348"/>
    </location>
</feature>
<dbReference type="InterPro" id="IPR011545">
    <property type="entry name" value="DEAD/DEAH_box_helicase_dom"/>
</dbReference>
<reference evidence="8" key="1">
    <citation type="submission" date="2016-11" db="UniProtKB">
        <authorList>
            <consortium name="WormBaseParasite"/>
        </authorList>
    </citation>
    <scope>IDENTIFICATION</scope>
</reference>
<dbReference type="InterPro" id="IPR057596">
    <property type="entry name" value="RDRP_core"/>
</dbReference>
<dbReference type="GO" id="GO:0003723">
    <property type="term" value="F:RNA binding"/>
    <property type="evidence" value="ECO:0007669"/>
    <property type="project" value="UniProtKB-KW"/>
</dbReference>
<proteinExistence type="inferred from homology"/>
<name>A0A1I8HJL9_9PLAT</name>
<dbReference type="GO" id="GO:0005524">
    <property type="term" value="F:ATP binding"/>
    <property type="evidence" value="ECO:0007669"/>
    <property type="project" value="UniProtKB-KW"/>
</dbReference>
<comment type="similarity">
    <text evidence="3">Belongs to the RdRP family.</text>
</comment>
<keyword evidence="1" id="KW-0547">Nucleotide-binding</keyword>
<dbReference type="WBParaSite" id="maker-uti_cns_0006562-snap-gene-0.6-mRNA-1">
    <property type="protein sequence ID" value="maker-uti_cns_0006562-snap-gene-0.6-mRNA-1"/>
    <property type="gene ID" value="maker-uti_cns_0006562-snap-gene-0.6"/>
</dbReference>
<dbReference type="SMART" id="SM00490">
    <property type="entry name" value="HELICc"/>
    <property type="match status" value="1"/>
</dbReference>
<dbReference type="AlphaFoldDB" id="A0A1I8HJL9"/>
<feature type="domain" description="Helicase C-terminal" evidence="6">
    <location>
        <begin position="463"/>
        <end position="634"/>
    </location>
</feature>
<feature type="region of interest" description="Disordered" evidence="4">
    <location>
        <begin position="367"/>
        <end position="386"/>
    </location>
</feature>
<keyword evidence="3" id="KW-0548">Nucleotidyltransferase</keyword>
<evidence type="ECO:0000256" key="2">
    <source>
        <dbReference type="ARBA" id="ARBA00022840"/>
    </source>
</evidence>
<dbReference type="PANTHER" id="PTHR14074">
    <property type="entry name" value="HELICASE WITH DEATH DOMAIN-RELATED"/>
    <property type="match status" value="1"/>
</dbReference>
<sequence length="1277" mass="140941">MPSKNRNIGVDCGNCSKRLLPAKFVCFFWKAKNEVYISVKNQFKVAAMASLYIEKVGAKDEVRCQFCNASVGVQLPFGPHGSNYISLGKKKVIVGGIQCEPNDKVSQKLIPRLKKQIDEVNMDTFYGRSIVPDFGNWSSLIARQVPVQFASPSAPEHFDWSDLLVSDKVPRTYQLEAFVEALQRDLVLVLPTGSGKTLVAALLLARMRALNPGRMGALLVERVPLVFQQAKALEADTGLKVAALCGEIMTSWKIRELLDGAHDLVVITAGALLSLITNRRIPDLSAFSCIVIDECHHASSPRHNFPRVLKLNHQLPEDMRPRLLGLTASPVEPGDGDSEGQKKLRRLLSFFSPDCVAFRPAKAEESAVQTQRKTEPWPTDRESMPVPSNRLRMLAGQLRGFIYSGLPQFRNNREEIRDLLCLLAAMEASQLVGVSKAAPFLDDLRCISTATMRFRSDPNWQLDVSERMRVVEAEAASLLQVENKESRLLVLTWTRRTARLLHARLSELFPNLRPQLVVGRGGADGMDWDGEQSVAIDSFNDGSSRLIVSTAVLEEGLDVSACDVVIRFDAAKSLVQLLQSRGRARKKDSRFLMVVDENEAAAATDLSERENMLNRVVDDHSLENGVPSELTRQMVKHLAERKSPVQAARSVVAHYSMGLTGKMGGQIMVQLCCPELQRKDCDKEALMLSIEKENFVKVRSIDLLFDQCENHSLPSGLFPRDSTVAAVYLETHSTLDSPLGIYHEFARRWSFELNNKPIYAMPDVRKVEDSDDDSIKKSERTVQTLSSVAIGQFQTKTKELSVRDKAEFQCRWQMQALIDSRRFLITQESAAGIENRIAAAAQADSELDNDCPTNLIKLANALLTLSATGDGDAFFEDVLGDRLNSALSVLEVTDEDAEDAAVGPPVACGSLLVKRVAVTPTRVVLFPATPVASSRLLRRIPPERLVMVAFTDESCGVVRGGGVNVASAASVGARFTKVLRDGLTLAGRMYRFFSASSGQLRTSRCFFVAAESVEEVQRLRDQLVENPTEFRSVSKYLSRLGLFHTADTWVAKLETNQVSKCIDHRALNDDLLTDGSGKISSELAMSIKSKLDLPELPFAFQFRFGGAKGVLTTVSDKDPNLGLQQGILLRPSTVKFKSSDTNLCIVGTSQCGRLCLNREIITLLEALASKCDSWNPSQRLRNILDAELRKIAESLATPSAATAALREFIDKPSLATASVVEAARHFNFLTDPHWLGLLRCVFRFRLSDLQKRAALPVGDLGCRVMGAPDPLEVLAEG</sequence>
<evidence type="ECO:0000259" key="5">
    <source>
        <dbReference type="PROSITE" id="PS51192"/>
    </source>
</evidence>
<dbReference type="InterPro" id="IPR051363">
    <property type="entry name" value="RLR_Helicase"/>
</dbReference>
<evidence type="ECO:0000256" key="1">
    <source>
        <dbReference type="ARBA" id="ARBA00022741"/>
    </source>
</evidence>
<organism evidence="7 8">
    <name type="scientific">Macrostomum lignano</name>
    <dbReference type="NCBI Taxonomy" id="282301"/>
    <lineage>
        <taxon>Eukaryota</taxon>
        <taxon>Metazoa</taxon>
        <taxon>Spiralia</taxon>
        <taxon>Lophotrochozoa</taxon>
        <taxon>Platyhelminthes</taxon>
        <taxon>Rhabditophora</taxon>
        <taxon>Macrostomorpha</taxon>
        <taxon>Macrostomida</taxon>
        <taxon>Macrostomidae</taxon>
        <taxon>Macrostomum</taxon>
    </lineage>
</organism>
<dbReference type="Gene3D" id="3.40.50.300">
    <property type="entry name" value="P-loop containing nucleotide triphosphate hydrolases"/>
    <property type="match status" value="2"/>
</dbReference>
<dbReference type="Proteomes" id="UP000095280">
    <property type="component" value="Unplaced"/>
</dbReference>
<dbReference type="Pfam" id="PF00270">
    <property type="entry name" value="DEAD"/>
    <property type="match status" value="1"/>
</dbReference>
<dbReference type="InterPro" id="IPR001650">
    <property type="entry name" value="Helicase_C-like"/>
</dbReference>
<dbReference type="PROSITE" id="PS51194">
    <property type="entry name" value="HELICASE_CTER"/>
    <property type="match status" value="1"/>
</dbReference>
<dbReference type="SMART" id="SM00487">
    <property type="entry name" value="DEXDc"/>
    <property type="match status" value="1"/>
</dbReference>
<evidence type="ECO:0000313" key="7">
    <source>
        <dbReference type="Proteomes" id="UP000095280"/>
    </source>
</evidence>
<dbReference type="PROSITE" id="PS51192">
    <property type="entry name" value="HELICASE_ATP_BIND_1"/>
    <property type="match status" value="1"/>
</dbReference>
<evidence type="ECO:0000259" key="6">
    <source>
        <dbReference type="PROSITE" id="PS51194"/>
    </source>
</evidence>
<accession>A0A1I8HJL9</accession>
<keyword evidence="3" id="KW-0694">RNA-binding</keyword>
<keyword evidence="7" id="KW-1185">Reference proteome</keyword>
<comment type="catalytic activity">
    <reaction evidence="3">
        <text>RNA(n) + a ribonucleoside 5'-triphosphate = RNA(n+1) + diphosphate</text>
        <dbReference type="Rhea" id="RHEA:21248"/>
        <dbReference type="Rhea" id="RHEA-COMP:14527"/>
        <dbReference type="Rhea" id="RHEA-COMP:17342"/>
        <dbReference type="ChEBI" id="CHEBI:33019"/>
        <dbReference type="ChEBI" id="CHEBI:61557"/>
        <dbReference type="ChEBI" id="CHEBI:140395"/>
        <dbReference type="EC" id="2.7.7.48"/>
    </reaction>
</comment>
<keyword evidence="2" id="KW-0067">ATP-binding</keyword>
<evidence type="ECO:0000313" key="8">
    <source>
        <dbReference type="WBParaSite" id="maker-uti_cns_0006562-snap-gene-0.6-mRNA-1"/>
    </source>
</evidence>
<dbReference type="InterPro" id="IPR027417">
    <property type="entry name" value="P-loop_NTPase"/>
</dbReference>
<dbReference type="Pfam" id="PF05183">
    <property type="entry name" value="RdRP"/>
    <property type="match status" value="1"/>
</dbReference>
<dbReference type="EC" id="2.7.7.48" evidence="3"/>